<protein>
    <submittedName>
        <fullName evidence="1">Uncharacterized protein</fullName>
    </submittedName>
</protein>
<name>A0A7R8WLZ0_9CRUS</name>
<accession>A0A7R8WLZ0</accession>
<evidence type="ECO:0000313" key="1">
    <source>
        <dbReference type="EMBL" id="CAD7233372.1"/>
    </source>
</evidence>
<gene>
    <name evidence="1" type="ORF">CTOB1V02_LOCUS11194</name>
</gene>
<dbReference type="EMBL" id="OB666141">
    <property type="protein sequence ID" value="CAD7233372.1"/>
    <property type="molecule type" value="Genomic_DNA"/>
</dbReference>
<proteinExistence type="predicted"/>
<reference evidence="1" key="1">
    <citation type="submission" date="2020-11" db="EMBL/GenBank/DDBJ databases">
        <authorList>
            <person name="Tran Van P."/>
        </authorList>
    </citation>
    <scope>NUCLEOTIDE SEQUENCE</scope>
</reference>
<sequence>MEAENIRFGEKAQKGCDAVHVVADGPEIIESNILCPLKNSKCAWKLTPKKPGVISATTFNLDPLGSAQSVASSCPHLGSVGQLTIRLNQWVNGRRKLFRSSSSAAISLAQPQSQESMVVADPTERHDLLFDVPSHNQEQEGFTGSDHPQDKFLTEGSHLSRVPVKIKATKVDVSLPLQRQGYVKVTRYVEETRKLRLVSELFPGGGQGGAEPDQRWRSPIPPRCLVSERFPGGERGANGIKNGARPSLLTLQGRRAKGAERDQGWRSPIPPNSSREARKGGRTGSKMALADLSWCSVSELFPGGARPAEQGQRWRSPNHPASEEFAPK</sequence>
<dbReference type="AlphaFoldDB" id="A0A7R8WLZ0"/>
<organism evidence="1">
    <name type="scientific">Cyprideis torosa</name>
    <dbReference type="NCBI Taxonomy" id="163714"/>
    <lineage>
        <taxon>Eukaryota</taxon>
        <taxon>Metazoa</taxon>
        <taxon>Ecdysozoa</taxon>
        <taxon>Arthropoda</taxon>
        <taxon>Crustacea</taxon>
        <taxon>Oligostraca</taxon>
        <taxon>Ostracoda</taxon>
        <taxon>Podocopa</taxon>
        <taxon>Podocopida</taxon>
        <taxon>Cytherocopina</taxon>
        <taxon>Cytheroidea</taxon>
        <taxon>Cytherideidae</taxon>
        <taxon>Cyprideis</taxon>
    </lineage>
</organism>